<dbReference type="Proteomes" id="UP000657372">
    <property type="component" value="Unassembled WGS sequence"/>
</dbReference>
<dbReference type="EMBL" id="JADOEL010000022">
    <property type="protein sequence ID" value="MBF8179606.1"/>
    <property type="molecule type" value="Genomic_DNA"/>
</dbReference>
<gene>
    <name evidence="1" type="ORF">IXC47_18125</name>
</gene>
<accession>A0ABS0EXM9</accession>
<name>A0ABS0EXM9_9BURK</name>
<dbReference type="RefSeq" id="WP_175626055.1">
    <property type="nucleotide sequence ID" value="NZ_JADOEL010000022.1"/>
</dbReference>
<comment type="caution">
    <text evidence="1">The sequence shown here is derived from an EMBL/GenBank/DDBJ whole genome shotgun (WGS) entry which is preliminary data.</text>
</comment>
<proteinExistence type="predicted"/>
<sequence>MSPIPESKKNHLWRKTIWYTDPEKYPLGPHHSAEVYCCEESNGYAVWYARRLAKDDSRNVSKTENGDYLLGYFASTKRDDAIEHAVLIANSDSDVDQVIAKLDALTKNAQKI</sequence>
<reference evidence="1 2" key="1">
    <citation type="submission" date="2020-11" db="EMBL/GenBank/DDBJ databases">
        <title>WGS of Herminiimonas contaminans strain Marseille-Q4544 isolated from planarians Schmidtea mediterranea.</title>
        <authorList>
            <person name="Kangale L."/>
        </authorList>
    </citation>
    <scope>NUCLEOTIDE SEQUENCE [LARGE SCALE GENOMIC DNA]</scope>
    <source>
        <strain evidence="1 2">Marseille-Q4544</strain>
    </source>
</reference>
<protein>
    <submittedName>
        <fullName evidence="1">Uncharacterized protein</fullName>
    </submittedName>
</protein>
<organism evidence="1 2">
    <name type="scientific">Herminiimonas contaminans</name>
    <dbReference type="NCBI Taxonomy" id="1111140"/>
    <lineage>
        <taxon>Bacteria</taxon>
        <taxon>Pseudomonadati</taxon>
        <taxon>Pseudomonadota</taxon>
        <taxon>Betaproteobacteria</taxon>
        <taxon>Burkholderiales</taxon>
        <taxon>Oxalobacteraceae</taxon>
        <taxon>Herminiimonas</taxon>
    </lineage>
</organism>
<keyword evidence="2" id="KW-1185">Reference proteome</keyword>
<evidence type="ECO:0000313" key="2">
    <source>
        <dbReference type="Proteomes" id="UP000657372"/>
    </source>
</evidence>
<evidence type="ECO:0000313" key="1">
    <source>
        <dbReference type="EMBL" id="MBF8179606.1"/>
    </source>
</evidence>